<comment type="caution">
    <text evidence="6">The sequence shown here is derived from an EMBL/GenBank/DDBJ whole genome shotgun (WGS) entry which is preliminary data.</text>
</comment>
<dbReference type="EMBL" id="QCYK01000003">
    <property type="protein sequence ID" value="PUZ23343.1"/>
    <property type="molecule type" value="Genomic_DNA"/>
</dbReference>
<proteinExistence type="predicted"/>
<sequence>MEFFDEVGKMAIGSRLRMLTETITADAQQIYALHKIDLQPKWFPVFYVLSSGKQKTITGIAKEIGHSHPSVSNIIQEMVKKGLVKEKKDPADGRRTLVSLSPKGKAYTERIKDQYLDVNAAIEEISDQANHDLWKAIGEWEFLLKQKSLLERVKAHQKLRESRQVRIVPYEKQYATAFRELNEAWIAKYFTIEPMDRAMLENAEANILGNGGYIFVALYKGEVAGVCALVKMDDPVYKYELAKMAVSPVFQGKNIGYLLGKAVLDQAKALGAQQVYLESNTMLKPAISLYHKLGFEKVTGHETPYARCNIQMAVRLGCEQ</sequence>
<dbReference type="Pfam" id="PF00583">
    <property type="entry name" value="Acetyltransf_1"/>
    <property type="match status" value="1"/>
</dbReference>
<dbReference type="OrthoDB" id="1431064at2"/>
<reference evidence="6 7" key="1">
    <citation type="submission" date="2018-04" db="EMBL/GenBank/DDBJ databases">
        <title>Chitinophaga fuyangensis sp. nov., isolated from soil in a chemical factory.</title>
        <authorList>
            <person name="Chen K."/>
        </authorList>
    </citation>
    <scope>NUCLEOTIDE SEQUENCE [LARGE SCALE GENOMIC DNA]</scope>
    <source>
        <strain evidence="6 7">LY-1</strain>
    </source>
</reference>
<dbReference type="SUPFAM" id="SSF46785">
    <property type="entry name" value="Winged helix' DNA-binding domain"/>
    <property type="match status" value="1"/>
</dbReference>
<dbReference type="PROSITE" id="PS01117">
    <property type="entry name" value="HTH_MARR_1"/>
    <property type="match status" value="1"/>
</dbReference>
<feature type="domain" description="HTH marR-type" evidence="4">
    <location>
        <begin position="9"/>
        <end position="155"/>
    </location>
</feature>
<protein>
    <submittedName>
        <fullName evidence="6">MarR family transcriptional regulator</fullName>
    </submittedName>
</protein>
<dbReference type="InterPro" id="IPR023187">
    <property type="entry name" value="Tscrpt_reg_MarR-type_CS"/>
</dbReference>
<gene>
    <name evidence="6" type="ORF">DCC81_23445</name>
</gene>
<dbReference type="GO" id="GO:0006950">
    <property type="term" value="P:response to stress"/>
    <property type="evidence" value="ECO:0007669"/>
    <property type="project" value="TreeGrafter"/>
</dbReference>
<dbReference type="PROSITE" id="PS51186">
    <property type="entry name" value="GNAT"/>
    <property type="match status" value="1"/>
</dbReference>
<dbReference type="Gene3D" id="3.40.630.30">
    <property type="match status" value="1"/>
</dbReference>
<dbReference type="InterPro" id="IPR039422">
    <property type="entry name" value="MarR/SlyA-like"/>
</dbReference>
<dbReference type="PROSITE" id="PS50995">
    <property type="entry name" value="HTH_MARR_2"/>
    <property type="match status" value="1"/>
</dbReference>
<evidence type="ECO:0000256" key="1">
    <source>
        <dbReference type="ARBA" id="ARBA00023015"/>
    </source>
</evidence>
<organism evidence="6 7">
    <name type="scientific">Chitinophaga parva</name>
    <dbReference type="NCBI Taxonomy" id="2169414"/>
    <lineage>
        <taxon>Bacteria</taxon>
        <taxon>Pseudomonadati</taxon>
        <taxon>Bacteroidota</taxon>
        <taxon>Chitinophagia</taxon>
        <taxon>Chitinophagales</taxon>
        <taxon>Chitinophagaceae</taxon>
        <taxon>Chitinophaga</taxon>
    </lineage>
</organism>
<name>A0A2T7BE27_9BACT</name>
<dbReference type="InterPro" id="IPR016181">
    <property type="entry name" value="Acyl_CoA_acyltransferase"/>
</dbReference>
<dbReference type="InterPro" id="IPR000182">
    <property type="entry name" value="GNAT_dom"/>
</dbReference>
<evidence type="ECO:0000256" key="3">
    <source>
        <dbReference type="ARBA" id="ARBA00023163"/>
    </source>
</evidence>
<evidence type="ECO:0000313" key="7">
    <source>
        <dbReference type="Proteomes" id="UP000244450"/>
    </source>
</evidence>
<dbReference type="PANTHER" id="PTHR33164:SF43">
    <property type="entry name" value="HTH-TYPE TRANSCRIPTIONAL REPRESSOR YETL"/>
    <property type="match status" value="1"/>
</dbReference>
<dbReference type="Pfam" id="PF12802">
    <property type="entry name" value="MarR_2"/>
    <property type="match status" value="1"/>
</dbReference>
<keyword evidence="2" id="KW-0238">DNA-binding</keyword>
<dbReference type="GO" id="GO:0003700">
    <property type="term" value="F:DNA-binding transcription factor activity"/>
    <property type="evidence" value="ECO:0007669"/>
    <property type="project" value="InterPro"/>
</dbReference>
<dbReference type="SMART" id="SM00347">
    <property type="entry name" value="HTH_MARR"/>
    <property type="match status" value="1"/>
</dbReference>
<dbReference type="GO" id="GO:0016747">
    <property type="term" value="F:acyltransferase activity, transferring groups other than amino-acyl groups"/>
    <property type="evidence" value="ECO:0007669"/>
    <property type="project" value="InterPro"/>
</dbReference>
<dbReference type="Gene3D" id="1.10.10.10">
    <property type="entry name" value="Winged helix-like DNA-binding domain superfamily/Winged helix DNA-binding domain"/>
    <property type="match status" value="1"/>
</dbReference>
<keyword evidence="7" id="KW-1185">Reference proteome</keyword>
<dbReference type="GO" id="GO:0003677">
    <property type="term" value="F:DNA binding"/>
    <property type="evidence" value="ECO:0007669"/>
    <property type="project" value="UniProtKB-KW"/>
</dbReference>
<dbReference type="InterPro" id="IPR000835">
    <property type="entry name" value="HTH_MarR-typ"/>
</dbReference>
<dbReference type="SUPFAM" id="SSF55729">
    <property type="entry name" value="Acyl-CoA N-acyltransferases (Nat)"/>
    <property type="match status" value="1"/>
</dbReference>
<accession>A0A2T7BE27</accession>
<keyword evidence="1" id="KW-0805">Transcription regulation</keyword>
<dbReference type="Proteomes" id="UP000244450">
    <property type="component" value="Unassembled WGS sequence"/>
</dbReference>
<evidence type="ECO:0000313" key="6">
    <source>
        <dbReference type="EMBL" id="PUZ23343.1"/>
    </source>
</evidence>
<evidence type="ECO:0000259" key="5">
    <source>
        <dbReference type="PROSITE" id="PS51186"/>
    </source>
</evidence>
<dbReference type="CDD" id="cd04301">
    <property type="entry name" value="NAT_SF"/>
    <property type="match status" value="1"/>
</dbReference>
<dbReference type="RefSeq" id="WP_108689091.1">
    <property type="nucleotide sequence ID" value="NZ_QCYK01000003.1"/>
</dbReference>
<dbReference type="AlphaFoldDB" id="A0A2T7BE27"/>
<evidence type="ECO:0000259" key="4">
    <source>
        <dbReference type="PROSITE" id="PS50995"/>
    </source>
</evidence>
<feature type="domain" description="N-acetyltransferase" evidence="5">
    <location>
        <begin position="157"/>
        <end position="317"/>
    </location>
</feature>
<dbReference type="PANTHER" id="PTHR33164">
    <property type="entry name" value="TRANSCRIPTIONAL REGULATOR, MARR FAMILY"/>
    <property type="match status" value="1"/>
</dbReference>
<evidence type="ECO:0000256" key="2">
    <source>
        <dbReference type="ARBA" id="ARBA00023125"/>
    </source>
</evidence>
<dbReference type="InterPro" id="IPR036390">
    <property type="entry name" value="WH_DNA-bd_sf"/>
</dbReference>
<keyword evidence="3" id="KW-0804">Transcription</keyword>
<dbReference type="InterPro" id="IPR036388">
    <property type="entry name" value="WH-like_DNA-bd_sf"/>
</dbReference>